<reference evidence="1 2" key="1">
    <citation type="submission" date="2021-07" db="EMBL/GenBank/DDBJ databases">
        <title>Flavobacterium WSW3-B6 sp.nov, isolated from seaweed.</title>
        <authorList>
            <person name="Muhammad N."/>
            <person name="Ho H."/>
            <person name="Lee Y.-J."/>
            <person name="Nguyen T."/>
            <person name="Ho J."/>
            <person name="Kim S.-G."/>
        </authorList>
    </citation>
    <scope>NUCLEOTIDE SEQUENCE [LARGE SCALE GENOMIC DNA]</scope>
    <source>
        <strain evidence="1 2">WSW3-B6</strain>
    </source>
</reference>
<keyword evidence="2" id="KW-1185">Reference proteome</keyword>
<accession>A0ABX8V9U0</accession>
<gene>
    <name evidence="1" type="ORF">K1I41_03195</name>
</gene>
<dbReference type="NCBIfam" id="TIGR03643">
    <property type="entry name" value="TIGR03643 family protein"/>
    <property type="match status" value="1"/>
</dbReference>
<dbReference type="EMBL" id="CP080429">
    <property type="protein sequence ID" value="QYJ68903.1"/>
    <property type="molecule type" value="Genomic_DNA"/>
</dbReference>
<name>A0ABX8V9U0_9FLAO</name>
<evidence type="ECO:0000313" key="1">
    <source>
        <dbReference type="EMBL" id="QYJ68903.1"/>
    </source>
</evidence>
<dbReference type="Proteomes" id="UP000825381">
    <property type="component" value="Chromosome"/>
</dbReference>
<organism evidence="1 2">
    <name type="scientific">Flavobacterium litorale</name>
    <dbReference type="NCBI Taxonomy" id="2856519"/>
    <lineage>
        <taxon>Bacteria</taxon>
        <taxon>Pseudomonadati</taxon>
        <taxon>Bacteroidota</taxon>
        <taxon>Flavobacteriia</taxon>
        <taxon>Flavobacteriales</taxon>
        <taxon>Flavobacteriaceae</taxon>
        <taxon>Flavobacterium</taxon>
    </lineage>
</organism>
<proteinExistence type="predicted"/>
<dbReference type="RefSeq" id="WP_220641241.1">
    <property type="nucleotide sequence ID" value="NZ_CP080429.1"/>
</dbReference>
<protein>
    <submittedName>
        <fullName evidence="1">TIGR03643 family protein</fullName>
    </submittedName>
</protein>
<sequence>MAAKVIVPKTEATLTDRDMDRIIEMAWEDRTPFDAIEYQFGLTEERVKALMKRELKFSSYRLWRNRVARCKTKHAKKRNASIDRFKCNRQRAISGNTIAKRR</sequence>
<dbReference type="InterPro" id="IPR019882">
    <property type="entry name" value="CHP03643"/>
</dbReference>
<dbReference type="Pfam" id="PF10985">
    <property type="entry name" value="DUF2805"/>
    <property type="match status" value="1"/>
</dbReference>
<evidence type="ECO:0000313" key="2">
    <source>
        <dbReference type="Proteomes" id="UP000825381"/>
    </source>
</evidence>